<name>A0A5P8KDN3_9ACTN</name>
<accession>A0A5P8KDN3</accession>
<dbReference type="KEGG" id="sphv:F9278_36345"/>
<organism evidence="1 2">
    <name type="scientific">Streptomyces phaeolivaceus</name>
    <dbReference type="NCBI Taxonomy" id="2653200"/>
    <lineage>
        <taxon>Bacteria</taxon>
        <taxon>Bacillati</taxon>
        <taxon>Actinomycetota</taxon>
        <taxon>Actinomycetes</taxon>
        <taxon>Kitasatosporales</taxon>
        <taxon>Streptomycetaceae</taxon>
        <taxon>Streptomyces</taxon>
    </lineage>
</organism>
<sequence>MSPRLGLVADAVTALLADRLTEEMPLLPAYDIQRIADAQTEALAAAGARITLPVTALTRTTAGDTP</sequence>
<dbReference type="AlphaFoldDB" id="A0A5P8KDN3"/>
<evidence type="ECO:0000313" key="1">
    <source>
        <dbReference type="EMBL" id="QFR00748.1"/>
    </source>
</evidence>
<dbReference type="RefSeq" id="WP_152172078.1">
    <property type="nucleotide sequence ID" value="NZ_CP045096.1"/>
</dbReference>
<dbReference type="Proteomes" id="UP000327294">
    <property type="component" value="Chromosome"/>
</dbReference>
<dbReference type="EMBL" id="CP045096">
    <property type="protein sequence ID" value="QFR00748.1"/>
    <property type="molecule type" value="Genomic_DNA"/>
</dbReference>
<evidence type="ECO:0000313" key="2">
    <source>
        <dbReference type="Proteomes" id="UP000327294"/>
    </source>
</evidence>
<gene>
    <name evidence="1" type="ORF">F9278_36345</name>
</gene>
<reference evidence="1 2" key="1">
    <citation type="submission" date="2019-10" db="EMBL/GenBank/DDBJ databases">
        <title>Streptomyces sp. strain GY16 isolated from leaves of Broussonetia papyrifera.</title>
        <authorList>
            <person name="Mo P."/>
        </authorList>
    </citation>
    <scope>NUCLEOTIDE SEQUENCE [LARGE SCALE GENOMIC DNA]</scope>
    <source>
        <strain evidence="1 2">GY16</strain>
    </source>
</reference>
<keyword evidence="2" id="KW-1185">Reference proteome</keyword>
<proteinExistence type="predicted"/>
<protein>
    <submittedName>
        <fullName evidence="1">Uncharacterized protein</fullName>
    </submittedName>
</protein>